<sequence>MSEELILQWAKRVSDAEEELHRMEEDINAVKQKRKLLKTDIRKYEDVVASEKCDLLTSLERVEAQAKDLGAQCEATLTEKDRVEAEYMATLDAYENLHFLVREIKDAEEHLQSRDDLEACLQRESVTWAEEEHALRRKLHQLQQQQAQARRAQEAEVRELEAQLSNVEQRQRDERAGRCVEVAQAARRVVHSSRQPTPASPKPVTSAEEDAFVSANAGGALPIRSAPLKSCLKTPVSGSTGSNAATTAPRPTTAASAPVSRCASQSLVSDAAASGVQRQGVDGGDQPSLRLLQEMRAYSYGAPCKAGARKREFLGDATNNQ</sequence>
<feature type="coiled-coil region" evidence="1">
    <location>
        <begin position="6"/>
        <end position="79"/>
    </location>
</feature>
<dbReference type="Proteomes" id="UP000008980">
    <property type="component" value="Chromosome 2"/>
</dbReference>
<evidence type="ECO:0000313" key="6">
    <source>
        <dbReference type="EMBL" id="TPP42992.1"/>
    </source>
</evidence>
<feature type="region of interest" description="Disordered" evidence="2">
    <location>
        <begin position="188"/>
        <end position="208"/>
    </location>
</feature>
<evidence type="ECO:0000313" key="9">
    <source>
        <dbReference type="Proteomes" id="UP000274082"/>
    </source>
</evidence>
<dbReference type="SMR" id="A0A3S5H510"/>
<dbReference type="VEuPathDB" id="TriTrypDB:LDHU3_02.0750"/>
<accession>A0A3S5H510</accession>
<dbReference type="VEuPathDB" id="TriTrypDB:LdCL_020011400"/>
<keyword evidence="1" id="KW-0175">Coiled coil</keyword>
<evidence type="ECO:0000313" key="10">
    <source>
        <dbReference type="Proteomes" id="UP000318447"/>
    </source>
</evidence>
<dbReference type="Proteomes" id="UP000274082">
    <property type="component" value="Chromosome 2"/>
</dbReference>
<dbReference type="KEGG" id="ldo:LDBPK_020580"/>
<dbReference type="AlphaFoldDB" id="A0A3S5H510"/>
<evidence type="ECO:0000256" key="2">
    <source>
        <dbReference type="SAM" id="MobiDB-lite"/>
    </source>
</evidence>
<reference evidence="4" key="8">
    <citation type="submission" date="2020-06" db="EMBL/GenBank/DDBJ databases">
        <authorList>
            <person name="Camacho E."/>
            <person name="Gonzalez-de la Fuente S."/>
            <person name="Rastrojo A."/>
            <person name="Peiro-Pastor R."/>
            <person name="Solana JC."/>
            <person name="Tabera L."/>
            <person name="Gamarro F."/>
            <person name="Carrasco-Ramiro F."/>
            <person name="Requena JM."/>
            <person name="Aguado B."/>
        </authorList>
    </citation>
    <scope>NUCLEOTIDE SEQUENCE</scope>
</reference>
<evidence type="ECO:0000313" key="11">
    <source>
        <dbReference type="Proteomes" id="UP000318821"/>
    </source>
</evidence>
<dbReference type="OMA" id="QRESITW"/>
<organism evidence="3 9">
    <name type="scientific">Leishmania donovani</name>
    <dbReference type="NCBI Taxonomy" id="5661"/>
    <lineage>
        <taxon>Eukaryota</taxon>
        <taxon>Discoba</taxon>
        <taxon>Euglenozoa</taxon>
        <taxon>Kinetoplastea</taxon>
        <taxon>Metakinetoplastina</taxon>
        <taxon>Trypanosomatida</taxon>
        <taxon>Trypanosomatidae</taxon>
        <taxon>Leishmaniinae</taxon>
        <taxon>Leishmania</taxon>
    </lineage>
</organism>
<feature type="compositionally biased region" description="Low complexity" evidence="2">
    <location>
        <begin position="275"/>
        <end position="286"/>
    </location>
</feature>
<reference evidence="11" key="7">
    <citation type="submission" date="2019-02" db="EMBL/GenBank/DDBJ databases">
        <title>FDA dAtabase for Regulatory Grade micrObial Sequences (FDA-ARGOS): Supporting development and validation of Infectious Disease Dx tests.</title>
        <authorList>
            <person name="Duncan R."/>
            <person name="Fisher C."/>
            <person name="Tallon L."/>
            <person name="Sadzewicz L."/>
            <person name="Sengamalay N."/>
            <person name="Ott S."/>
            <person name="Godinez A."/>
            <person name="Nagaraj S."/>
            <person name="Vavikolanu K."/>
            <person name="Vyas G."/>
            <person name="Nadendla S."/>
            <person name="Aluvathingal J."/>
            <person name="Sichtig H."/>
        </authorList>
    </citation>
    <scope>NUCLEOTIDE SEQUENCE [LARGE SCALE GENOMIC DNA]</scope>
    <source>
        <strain evidence="11">FDAARGOS_360</strain>
    </source>
</reference>
<proteinExistence type="predicted"/>
<reference evidence="5 8" key="1">
    <citation type="journal article" date="2011" name="Genome Res.">
        <title>Whole genome sequencing of multiple Leishmania donovani clinical isolates provides insights into population structure and mechanisms of drug resistance.</title>
        <authorList>
            <person name="Downing T."/>
            <person name="Imamura H."/>
            <person name="Decuypere S."/>
            <person name="Clark T.G."/>
            <person name="Coombs G.H."/>
            <person name="Cotton J.A."/>
            <person name="Hilley J.D."/>
            <person name="de Doncker S."/>
            <person name="Maes I."/>
            <person name="Mottram J.C."/>
            <person name="Quail M.A."/>
            <person name="Rijal S."/>
            <person name="Sanders M."/>
            <person name="Schonian G."/>
            <person name="Stark O."/>
            <person name="Sundar S."/>
            <person name="Vanaerschot M."/>
            <person name="Hertz-Fowler C."/>
            <person name="Dujardin J.C."/>
            <person name="Berriman M."/>
        </authorList>
    </citation>
    <scope>NUCLEOTIDE SEQUENCE [LARGE SCALE GENOMIC DNA]</scope>
    <source>
        <strain evidence="5 8">BPK282A1</strain>
    </source>
</reference>
<dbReference type="Proteomes" id="UP000318821">
    <property type="component" value="Unassembled WGS sequence"/>
</dbReference>
<evidence type="ECO:0000313" key="5">
    <source>
        <dbReference type="EMBL" id="CBZ31228.1"/>
    </source>
</evidence>
<feature type="region of interest" description="Disordered" evidence="2">
    <location>
        <begin position="233"/>
        <end position="288"/>
    </location>
</feature>
<dbReference type="OrthoDB" id="273109at2759"/>
<dbReference type="RefSeq" id="XP_003857953.1">
    <property type="nucleotide sequence ID" value="XM_003857905.1"/>
</dbReference>
<dbReference type="Proteomes" id="UP000318447">
    <property type="component" value="Unassembled WGS sequence"/>
</dbReference>
<dbReference type="EMBL" id="LR812622">
    <property type="protein sequence ID" value="CAC5427020.1"/>
    <property type="molecule type" value="Genomic_DNA"/>
</dbReference>
<keyword evidence="9" id="KW-1185">Reference proteome</keyword>
<accession>E9B7K5</accession>
<protein>
    <submittedName>
        <fullName evidence="4">Hypothetical_protein_conserved</fullName>
    </submittedName>
</protein>
<dbReference type="VEuPathDB" id="TriTrypDB:LdBPK_020580.1"/>
<dbReference type="Proteomes" id="UP000601710">
    <property type="component" value="Chromosome 2"/>
</dbReference>
<evidence type="ECO:0000313" key="4">
    <source>
        <dbReference type="EMBL" id="CAC5427020.1"/>
    </source>
</evidence>
<dbReference type="EMBL" id="RHLC01000049">
    <property type="protein sequence ID" value="TPP42992.1"/>
    <property type="molecule type" value="Genomic_DNA"/>
</dbReference>
<reference evidence="5" key="2">
    <citation type="submission" date="2011-01" db="EMBL/GenBank/DDBJ databases">
        <authorList>
            <person name="Zhao B.P."/>
            <person name="Ren Z.A."/>
            <person name="Li C.D."/>
        </authorList>
    </citation>
    <scope>NUCLEOTIDE SEQUENCE</scope>
    <source>
        <strain evidence="5">BPK282A1</strain>
    </source>
</reference>
<evidence type="ECO:0000313" key="7">
    <source>
        <dbReference type="EMBL" id="TPP43916.1"/>
    </source>
</evidence>
<evidence type="ECO:0000313" key="8">
    <source>
        <dbReference type="Proteomes" id="UP000008980"/>
    </source>
</evidence>
<feature type="coiled-coil region" evidence="1">
    <location>
        <begin position="132"/>
        <end position="177"/>
    </location>
</feature>
<evidence type="ECO:0000256" key="1">
    <source>
        <dbReference type="SAM" id="Coils"/>
    </source>
</evidence>
<dbReference type="GeneID" id="13390084"/>
<dbReference type="EMBL" id="RHLD01000067">
    <property type="protein sequence ID" value="TPP43916.1"/>
    <property type="molecule type" value="Genomic_DNA"/>
</dbReference>
<evidence type="ECO:0000313" key="3">
    <source>
        <dbReference type="EMBL" id="AYU75663.1"/>
    </source>
</evidence>
<dbReference type="EMBL" id="FR799589">
    <property type="protein sequence ID" value="CBZ31228.1"/>
    <property type="molecule type" value="Genomic_DNA"/>
</dbReference>
<gene>
    <name evidence="7" type="ORF">CGC20_35370</name>
    <name evidence="6" type="ORF">CGC21_3565</name>
    <name evidence="5" type="ORF">LDBPK_020580</name>
    <name evidence="3" type="ORF">LdCL_020011400</name>
    <name evidence="4" type="ORF">LDHU3_02.0750</name>
</gene>
<reference evidence="3 9" key="4">
    <citation type="journal article" date="2018" name="Sci. Rep.">
        <title>A complete Leishmania donovani reference genome identifies novel genetic variations associated with virulence.</title>
        <authorList>
            <person name="Lypaczewski P."/>
            <person name="Hoshizaki J."/>
            <person name="Zhang W.-W."/>
            <person name="McCall L.-I."/>
            <person name="Torcivia-Rodriguez J."/>
            <person name="Simonyan V."/>
            <person name="Kaur A."/>
            <person name="Dewar K."/>
            <person name="Matlashewski G."/>
        </authorList>
    </citation>
    <scope>NUCLEOTIDE SEQUENCE [LARGE SCALE GENOMIC DNA]</scope>
    <source>
        <strain evidence="3 9">LdCL</strain>
    </source>
</reference>
<reference evidence="8" key="3">
    <citation type="submission" date="2011-02" db="EMBL/GenBank/DDBJ databases">
        <title>Whole genome sequencing of Leishmania donovani clinical lines reveals dynamic variation related to drug resistance.</title>
        <authorList>
            <person name="Downing T."/>
            <person name="Imamura H."/>
            <person name="Sanders M."/>
            <person name="Decuypere S."/>
            <person name="Hertz-Fowler C."/>
            <person name="Clark T.G."/>
            <person name="Rijal S."/>
            <person name="Sundar S."/>
            <person name="Quail M.A."/>
            <person name="De Doncker S."/>
            <person name="Maes I."/>
            <person name="Vanaerschot M."/>
            <person name="Stark O."/>
            <person name="Schonian G."/>
            <person name="Dujardin J.C."/>
            <person name="Berriman M."/>
        </authorList>
    </citation>
    <scope>NUCLEOTIDE SEQUENCE [LARGE SCALE GENOMIC DNA]</scope>
    <source>
        <strain evidence="8">BPK282A1</strain>
    </source>
</reference>
<reference evidence="6" key="6">
    <citation type="submission" date="2019-02" db="EMBL/GenBank/DDBJ databases">
        <title>FDA dAtabase for Regulatory Grade micrObial Sequences (FDA-ARGOS): Supporting development and validation of Infectious Disease Dx tests.</title>
        <authorList>
            <person name="Duncan R."/>
            <person name="Fisher C."/>
            <person name="Tallon L.J."/>
            <person name="Sadzewicz L."/>
            <person name="Sengamalay N."/>
            <person name="Ott S."/>
            <person name="Godinez A."/>
            <person name="Nagaraj S."/>
            <person name="Nadendla S."/>
            <person name="Sichtig H."/>
        </authorList>
    </citation>
    <scope>NUCLEOTIDE SEQUENCE</scope>
    <source>
        <strain evidence="7">FDAARGOS_360</strain>
        <strain evidence="6">FDAARGOS_361</strain>
    </source>
</reference>
<reference evidence="10" key="5">
    <citation type="submission" date="2019-02" db="EMBL/GenBank/DDBJ databases">
        <title>FDA dAtabase for Regulatory Grade micrObial Sequences (FDA-ARGOS): Supporting development and validation of Infectious Disease Dx tests.</title>
        <authorList>
            <person name="Duncan R."/>
            <person name="Fisher C."/>
            <person name="Tallon L."/>
            <person name="Sadzewicz L."/>
            <person name="Sengamalay N."/>
            <person name="Ott S."/>
            <person name="Godinez A."/>
            <person name="Nagaraj S."/>
            <person name="Vavikolanu K."/>
            <person name="Nadendla S."/>
            <person name="Aluvathingal J."/>
            <person name="Sichtig H."/>
        </authorList>
    </citation>
    <scope>NUCLEOTIDE SEQUENCE [LARGE SCALE GENOMIC DNA]</scope>
    <source>
        <strain evidence="10">FDAARGOS_361</strain>
    </source>
</reference>
<dbReference type="EMBL" id="CP029501">
    <property type="protein sequence ID" value="AYU75663.1"/>
    <property type="molecule type" value="Genomic_DNA"/>
</dbReference>
<feature type="compositionally biased region" description="Low complexity" evidence="2">
    <location>
        <begin position="244"/>
        <end position="258"/>
    </location>
</feature>
<name>A0A3S5H510_LEIDO</name>